<reference evidence="1 2" key="1">
    <citation type="submission" date="2017-10" db="EMBL/GenBank/DDBJ databases">
        <authorList>
            <person name="Regsiter A."/>
            <person name="William W."/>
        </authorList>
    </citation>
    <scope>NUCLEOTIDE SEQUENCE [LARGE SCALE GENOMIC DNA]</scope>
    <source>
        <strain evidence="1 2">CFBP6991</strain>
    </source>
</reference>
<name>A0A7Z7NFX7_XANCH</name>
<dbReference type="EMBL" id="OCZC01000003">
    <property type="protein sequence ID" value="SOO22109.1"/>
    <property type="molecule type" value="Genomic_DNA"/>
</dbReference>
<accession>A0A7Z7NFX7</accession>
<sequence length="30" mass="3674">MNYLDLLKHNMPVNQMNLTYQYSIYVIIIK</sequence>
<protein>
    <submittedName>
        <fullName evidence="1">Uncharacterized protein</fullName>
    </submittedName>
</protein>
<comment type="caution">
    <text evidence="1">The sequence shown here is derived from an EMBL/GenBank/DDBJ whole genome shotgun (WGS) entry which is preliminary data.</text>
</comment>
<evidence type="ECO:0000313" key="2">
    <source>
        <dbReference type="Proteomes" id="UP000234345"/>
    </source>
</evidence>
<evidence type="ECO:0000313" key="1">
    <source>
        <dbReference type="EMBL" id="SOO22109.1"/>
    </source>
</evidence>
<organism evidence="1 2">
    <name type="scientific">Xanthomonas campestris pv. phaseoli</name>
    <dbReference type="NCBI Taxonomy" id="317013"/>
    <lineage>
        <taxon>Bacteria</taxon>
        <taxon>Pseudomonadati</taxon>
        <taxon>Pseudomonadota</taxon>
        <taxon>Gammaproteobacteria</taxon>
        <taxon>Lysobacterales</taxon>
        <taxon>Lysobacteraceae</taxon>
        <taxon>Xanthomonas</taxon>
    </lineage>
</organism>
<proteinExistence type="predicted"/>
<dbReference type="Proteomes" id="UP000234345">
    <property type="component" value="Unassembled WGS sequence"/>
</dbReference>
<gene>
    <name evidence="1" type="ORF">XFF6991_4905</name>
</gene>
<dbReference type="AlphaFoldDB" id="A0A7Z7NFX7"/>